<dbReference type="AlphaFoldDB" id="A0A2K3KE16"/>
<evidence type="ECO:0000313" key="2">
    <source>
        <dbReference type="EMBL" id="PNX64503.1"/>
    </source>
</evidence>
<accession>A0A2K3KE16</accession>
<reference evidence="2 3" key="2">
    <citation type="journal article" date="2017" name="Front. Plant Sci.">
        <title>Gene Classification and Mining of Molecular Markers Useful in Red Clover (Trifolium pratense) Breeding.</title>
        <authorList>
            <person name="Istvanek J."/>
            <person name="Dluhosova J."/>
            <person name="Dluhos P."/>
            <person name="Patkova L."/>
            <person name="Nedelnik J."/>
            <person name="Repkova J."/>
        </authorList>
    </citation>
    <scope>NUCLEOTIDE SEQUENCE [LARGE SCALE GENOMIC DNA]</scope>
    <source>
        <strain evidence="3">cv. Tatra</strain>
        <tissue evidence="2">Young leaves</tissue>
    </source>
</reference>
<gene>
    <name evidence="2" type="ORF">L195_g062147</name>
</gene>
<organism evidence="2 3">
    <name type="scientific">Trifolium pratense</name>
    <name type="common">Red clover</name>
    <dbReference type="NCBI Taxonomy" id="57577"/>
    <lineage>
        <taxon>Eukaryota</taxon>
        <taxon>Viridiplantae</taxon>
        <taxon>Streptophyta</taxon>
        <taxon>Embryophyta</taxon>
        <taxon>Tracheophyta</taxon>
        <taxon>Spermatophyta</taxon>
        <taxon>Magnoliopsida</taxon>
        <taxon>eudicotyledons</taxon>
        <taxon>Gunneridae</taxon>
        <taxon>Pentapetalae</taxon>
        <taxon>rosids</taxon>
        <taxon>fabids</taxon>
        <taxon>Fabales</taxon>
        <taxon>Fabaceae</taxon>
        <taxon>Papilionoideae</taxon>
        <taxon>50 kb inversion clade</taxon>
        <taxon>NPAAA clade</taxon>
        <taxon>Hologalegina</taxon>
        <taxon>IRL clade</taxon>
        <taxon>Trifolieae</taxon>
        <taxon>Trifolium</taxon>
    </lineage>
</organism>
<dbReference type="EMBL" id="ASHM01166939">
    <property type="protein sequence ID" value="PNX64503.1"/>
    <property type="molecule type" value="Genomic_DNA"/>
</dbReference>
<dbReference type="ExpressionAtlas" id="A0A2K3KE16">
    <property type="expression patterns" value="baseline"/>
</dbReference>
<protein>
    <submittedName>
        <fullName evidence="2">Uncharacterized protein</fullName>
    </submittedName>
</protein>
<evidence type="ECO:0000256" key="1">
    <source>
        <dbReference type="SAM" id="Coils"/>
    </source>
</evidence>
<evidence type="ECO:0000313" key="3">
    <source>
        <dbReference type="Proteomes" id="UP000236291"/>
    </source>
</evidence>
<comment type="caution">
    <text evidence="2">The sequence shown here is derived from an EMBL/GenBank/DDBJ whole genome shotgun (WGS) entry which is preliminary data.</text>
</comment>
<dbReference type="Proteomes" id="UP000236291">
    <property type="component" value="Unassembled WGS sequence"/>
</dbReference>
<sequence length="83" mass="8869">MVESMKTMEARVEALEGEISEVRSTIVDVQKAMKESHASLIAMMEKCFGKSMVEEEGASMVANTTAVLQISPEKTKGSSSGGL</sequence>
<proteinExistence type="predicted"/>
<keyword evidence="1" id="KW-0175">Coiled coil</keyword>
<feature type="coiled-coil region" evidence="1">
    <location>
        <begin position="5"/>
        <end position="32"/>
    </location>
</feature>
<reference evidence="2 3" key="1">
    <citation type="journal article" date="2014" name="Am. J. Bot.">
        <title>Genome assembly and annotation for red clover (Trifolium pratense; Fabaceae).</title>
        <authorList>
            <person name="Istvanek J."/>
            <person name="Jaros M."/>
            <person name="Krenek A."/>
            <person name="Repkova J."/>
        </authorList>
    </citation>
    <scope>NUCLEOTIDE SEQUENCE [LARGE SCALE GENOMIC DNA]</scope>
    <source>
        <strain evidence="3">cv. Tatra</strain>
        <tissue evidence="2">Young leaves</tissue>
    </source>
</reference>
<name>A0A2K3KE16_TRIPR</name>